<evidence type="ECO:0000313" key="10">
    <source>
        <dbReference type="Ensembl" id="ENSCHIP00010028584.1"/>
    </source>
</evidence>
<evidence type="ECO:0000256" key="5">
    <source>
        <dbReference type="ARBA" id="ARBA00022833"/>
    </source>
</evidence>
<reference evidence="10" key="1">
    <citation type="submission" date="2019-03" db="EMBL/GenBank/DDBJ databases">
        <title>Genome sequencing and reference-guided assembly of Black Bengal Goat (Capra hircus).</title>
        <authorList>
            <person name="Siddiki A.Z."/>
            <person name="Baten A."/>
            <person name="Billah M."/>
            <person name="Alam M.A.U."/>
            <person name="Shawrob K.S.M."/>
            <person name="Saha S."/>
            <person name="Chowdhury M."/>
            <person name="Rahman A.H."/>
            <person name="Stear M."/>
            <person name="Miah G."/>
            <person name="Das G.B."/>
            <person name="Hossain M.M."/>
            <person name="Kumkum M."/>
            <person name="Islam M.S."/>
            <person name="Mollah A.M."/>
            <person name="Ahsan A."/>
            <person name="Tusar F."/>
            <person name="Khan M.K.I."/>
        </authorList>
    </citation>
    <scope>NUCLEOTIDE SEQUENCE [LARGE SCALE GENOMIC DNA]</scope>
</reference>
<keyword evidence="6" id="KW-0694">RNA-binding</keyword>
<dbReference type="PANTHER" id="PTHR10768:SF0">
    <property type="entry name" value="RIBOSOMAL PROTEIN L37"/>
    <property type="match status" value="1"/>
</dbReference>
<accession>A0A8C2RIG0</accession>
<comment type="similarity">
    <text evidence="1">Belongs to the eukaryotic ribosomal protein eL37 family.</text>
</comment>
<sequence>MTKGRSSFGKRRSKTHTLCHLWASKAYHLQKLTCAKCGYPDKRRERLHLNPREQLLQHPVHLQDFKD</sequence>
<evidence type="ECO:0000256" key="9">
    <source>
        <dbReference type="ARBA" id="ARBA00035332"/>
    </source>
</evidence>
<protein>
    <recommendedName>
        <fullName evidence="9">60S ribosomal protein L37</fullName>
    </recommendedName>
</protein>
<dbReference type="GO" id="GO:0022625">
    <property type="term" value="C:cytosolic large ribosomal subunit"/>
    <property type="evidence" value="ECO:0007669"/>
    <property type="project" value="UniProtKB-ARBA"/>
</dbReference>
<evidence type="ECO:0000256" key="7">
    <source>
        <dbReference type="ARBA" id="ARBA00022980"/>
    </source>
</evidence>
<reference evidence="10" key="2">
    <citation type="submission" date="2025-08" db="UniProtKB">
        <authorList>
            <consortium name="Ensembl"/>
        </authorList>
    </citation>
    <scope>IDENTIFICATION</scope>
</reference>
<dbReference type="InterPro" id="IPR011331">
    <property type="entry name" value="Ribosomal_eL37/eL43"/>
</dbReference>
<evidence type="ECO:0000256" key="3">
    <source>
        <dbReference type="ARBA" id="ARBA00022730"/>
    </source>
</evidence>
<organism evidence="10">
    <name type="scientific">Capra hircus</name>
    <name type="common">Goat</name>
    <dbReference type="NCBI Taxonomy" id="9925"/>
    <lineage>
        <taxon>Eukaryota</taxon>
        <taxon>Metazoa</taxon>
        <taxon>Chordata</taxon>
        <taxon>Craniata</taxon>
        <taxon>Vertebrata</taxon>
        <taxon>Euteleostomi</taxon>
        <taxon>Mammalia</taxon>
        <taxon>Eutheria</taxon>
        <taxon>Laurasiatheria</taxon>
        <taxon>Artiodactyla</taxon>
        <taxon>Ruminantia</taxon>
        <taxon>Pecora</taxon>
        <taxon>Bovidae</taxon>
        <taxon>Caprinae</taxon>
        <taxon>Capra</taxon>
    </lineage>
</organism>
<keyword evidence="7" id="KW-0689">Ribosomal protein</keyword>
<dbReference type="GO" id="GO:0019843">
    <property type="term" value="F:rRNA binding"/>
    <property type="evidence" value="ECO:0007669"/>
    <property type="project" value="UniProtKB-KW"/>
</dbReference>
<proteinExistence type="inferred from homology"/>
<evidence type="ECO:0000256" key="8">
    <source>
        <dbReference type="ARBA" id="ARBA00023274"/>
    </source>
</evidence>
<dbReference type="InterPro" id="IPR001569">
    <property type="entry name" value="Ribosomal_eL37"/>
</dbReference>
<dbReference type="Ensembl" id="ENSCHIT00010040351.1">
    <property type="protein sequence ID" value="ENSCHIP00010028584.1"/>
    <property type="gene ID" value="ENSCHIG00010021297.1"/>
</dbReference>
<keyword evidence="5" id="KW-0862">Zinc</keyword>
<evidence type="ECO:0000256" key="4">
    <source>
        <dbReference type="ARBA" id="ARBA00022771"/>
    </source>
</evidence>
<dbReference type="GO" id="GO:0008270">
    <property type="term" value="F:zinc ion binding"/>
    <property type="evidence" value="ECO:0007669"/>
    <property type="project" value="UniProtKB-KW"/>
</dbReference>
<dbReference type="AlphaFoldDB" id="A0A8C2RIG0"/>
<evidence type="ECO:0000256" key="1">
    <source>
        <dbReference type="ARBA" id="ARBA00009805"/>
    </source>
</evidence>
<dbReference type="GO" id="GO:0003735">
    <property type="term" value="F:structural constituent of ribosome"/>
    <property type="evidence" value="ECO:0007669"/>
    <property type="project" value="InterPro"/>
</dbReference>
<evidence type="ECO:0000256" key="2">
    <source>
        <dbReference type="ARBA" id="ARBA00022723"/>
    </source>
</evidence>
<dbReference type="Pfam" id="PF01907">
    <property type="entry name" value="Ribosomal_L37e"/>
    <property type="match status" value="1"/>
</dbReference>
<keyword evidence="8" id="KW-0687">Ribonucleoprotein</keyword>
<dbReference type="PANTHER" id="PTHR10768">
    <property type="entry name" value="60S RIBOSOMAL PROTEIN L37"/>
    <property type="match status" value="1"/>
</dbReference>
<evidence type="ECO:0000256" key="6">
    <source>
        <dbReference type="ARBA" id="ARBA00022884"/>
    </source>
</evidence>
<dbReference type="InterPro" id="IPR011332">
    <property type="entry name" value="Ribosomal_zn-bd"/>
</dbReference>
<dbReference type="Gene3D" id="2.20.25.30">
    <property type="match status" value="1"/>
</dbReference>
<name>A0A8C2RIG0_CAPHI</name>
<keyword evidence="4" id="KW-0863">Zinc-finger</keyword>
<dbReference type="GO" id="GO:0006412">
    <property type="term" value="P:translation"/>
    <property type="evidence" value="ECO:0007669"/>
    <property type="project" value="InterPro"/>
</dbReference>
<keyword evidence="2" id="KW-0479">Metal-binding</keyword>
<dbReference type="SUPFAM" id="SSF57829">
    <property type="entry name" value="Zn-binding ribosomal proteins"/>
    <property type="match status" value="1"/>
</dbReference>
<keyword evidence="3" id="KW-0699">rRNA-binding</keyword>